<evidence type="ECO:0000259" key="2">
    <source>
        <dbReference type="Pfam" id="PF00891"/>
    </source>
</evidence>
<organism evidence="4 6">
    <name type="scientific">Methanosarcina flavescens</name>
    <dbReference type="NCBI Taxonomy" id="1715806"/>
    <lineage>
        <taxon>Archaea</taxon>
        <taxon>Methanobacteriati</taxon>
        <taxon>Methanobacteriota</taxon>
        <taxon>Stenosarchaea group</taxon>
        <taxon>Methanomicrobia</taxon>
        <taxon>Methanosarcinales</taxon>
        <taxon>Methanosarcinaceae</taxon>
        <taxon>Methanosarcina</taxon>
    </lineage>
</organism>
<name>A0A660HNW8_9EURY</name>
<dbReference type="InterPro" id="IPR036388">
    <property type="entry name" value="WH-like_DNA-bd_sf"/>
</dbReference>
<dbReference type="Pfam" id="PF08100">
    <property type="entry name" value="Dimerisation"/>
    <property type="match status" value="1"/>
</dbReference>
<dbReference type="InterPro" id="IPR029063">
    <property type="entry name" value="SAM-dependent_MTases_sf"/>
</dbReference>
<evidence type="ECO:0000313" key="5">
    <source>
        <dbReference type="EMBL" id="NLK32724.1"/>
    </source>
</evidence>
<dbReference type="KEGG" id="mfz:AOB57_000980"/>
<dbReference type="Proteomes" id="UP000053087">
    <property type="component" value="Chromosome"/>
</dbReference>
<dbReference type="AlphaFoldDB" id="A0A660HNW8"/>
<reference evidence="5 7" key="3">
    <citation type="journal article" date="2020" name="Biotechnol. Biofuels">
        <title>New insights from the biogas microbiome by comprehensive genome-resolved metagenomics of nearly 1600 species originating from multiple anaerobic digesters.</title>
        <authorList>
            <person name="Campanaro S."/>
            <person name="Treu L."/>
            <person name="Rodriguez-R L.M."/>
            <person name="Kovalovszki A."/>
            <person name="Ziels R.M."/>
            <person name="Maus I."/>
            <person name="Zhu X."/>
            <person name="Kougias P.G."/>
            <person name="Basile A."/>
            <person name="Luo G."/>
            <person name="Schluter A."/>
            <person name="Konstantinidis K.T."/>
            <person name="Angelidaki I."/>
        </authorList>
    </citation>
    <scope>NUCLEOTIDE SEQUENCE [LARGE SCALE GENOMIC DNA]</scope>
    <source>
        <strain evidence="5">AS22ysBPME_46</strain>
    </source>
</reference>
<evidence type="ECO:0000256" key="1">
    <source>
        <dbReference type="SAM" id="MobiDB-lite"/>
    </source>
</evidence>
<dbReference type="EMBL" id="JAAYQL010000043">
    <property type="protein sequence ID" value="NLK32724.1"/>
    <property type="molecule type" value="Genomic_DNA"/>
</dbReference>
<dbReference type="Gene3D" id="3.40.50.150">
    <property type="entry name" value="Vaccinia Virus protein VP39"/>
    <property type="match status" value="1"/>
</dbReference>
<dbReference type="Proteomes" id="UP000585579">
    <property type="component" value="Unassembled WGS sequence"/>
</dbReference>
<dbReference type="InterPro" id="IPR012967">
    <property type="entry name" value="COMT_dimerisation"/>
</dbReference>
<dbReference type="GO" id="GO:0008171">
    <property type="term" value="F:O-methyltransferase activity"/>
    <property type="evidence" value="ECO:0007669"/>
    <property type="project" value="InterPro"/>
</dbReference>
<dbReference type="GO" id="GO:0046983">
    <property type="term" value="F:protein dimerization activity"/>
    <property type="evidence" value="ECO:0007669"/>
    <property type="project" value="InterPro"/>
</dbReference>
<dbReference type="InterPro" id="IPR001077">
    <property type="entry name" value="COMT_C"/>
</dbReference>
<keyword evidence="6" id="KW-1185">Reference proteome</keyword>
<dbReference type="GeneID" id="53686656"/>
<feature type="domain" description="O-methyltransferase dimerisation" evidence="3">
    <location>
        <begin position="72"/>
        <end position="122"/>
    </location>
</feature>
<feature type="compositionally biased region" description="Basic and acidic residues" evidence="1">
    <location>
        <begin position="140"/>
        <end position="160"/>
    </location>
</feature>
<dbReference type="CDD" id="cd02440">
    <property type="entry name" value="AdoMet_MTases"/>
    <property type="match status" value="1"/>
</dbReference>
<dbReference type="EMBL" id="CP032683">
    <property type="protein sequence ID" value="AYK13971.1"/>
    <property type="molecule type" value="Genomic_DNA"/>
</dbReference>
<dbReference type="Gene3D" id="1.10.10.10">
    <property type="entry name" value="Winged helix-like DNA-binding domain superfamily/Winged helix DNA-binding domain"/>
    <property type="match status" value="1"/>
</dbReference>
<dbReference type="FunFam" id="3.40.50.150:FF:000645">
    <property type="entry name" value="SAM-dependent methyltransferase"/>
    <property type="match status" value="1"/>
</dbReference>
<evidence type="ECO:0000313" key="7">
    <source>
        <dbReference type="Proteomes" id="UP000585579"/>
    </source>
</evidence>
<dbReference type="RefSeq" id="WP_054298820.1">
    <property type="nucleotide sequence ID" value="NZ_CP032683.1"/>
</dbReference>
<dbReference type="OrthoDB" id="146767at2157"/>
<reference evidence="4" key="2">
    <citation type="submission" date="2018-10" db="EMBL/GenBank/DDBJ databases">
        <authorList>
            <person name="Fischer M.A."/>
            <person name="Kern T."/>
            <person name="Deppenmeier U."/>
            <person name="Schmitz R.A."/>
            <person name="Rother M."/>
        </authorList>
    </citation>
    <scope>NUCLEOTIDE SEQUENCE</scope>
    <source>
        <strain evidence="4">E03.2</strain>
    </source>
</reference>
<evidence type="ECO:0000259" key="3">
    <source>
        <dbReference type="Pfam" id="PF08100"/>
    </source>
</evidence>
<keyword evidence="4" id="KW-0808">Transferase</keyword>
<evidence type="ECO:0000313" key="6">
    <source>
        <dbReference type="Proteomes" id="UP000053087"/>
    </source>
</evidence>
<protein>
    <submittedName>
        <fullName evidence="4">SAM-dependent methyltransferase</fullName>
    </submittedName>
</protein>
<dbReference type="GO" id="GO:0032259">
    <property type="term" value="P:methylation"/>
    <property type="evidence" value="ECO:0007669"/>
    <property type="project" value="UniProtKB-KW"/>
</dbReference>
<proteinExistence type="predicted"/>
<feature type="domain" description="O-methyltransferase C-terminal" evidence="2">
    <location>
        <begin position="245"/>
        <end position="353"/>
    </location>
</feature>
<dbReference type="Pfam" id="PF00891">
    <property type="entry name" value="Methyltransf_2"/>
    <property type="match status" value="1"/>
</dbReference>
<keyword evidence="4" id="KW-0489">Methyltransferase</keyword>
<evidence type="ECO:0000313" key="4">
    <source>
        <dbReference type="EMBL" id="AYK13971.1"/>
    </source>
</evidence>
<reference evidence="4 6" key="1">
    <citation type="journal article" date="2016" name="Int. J. Syst. Evol. Microbiol.">
        <title>Methanosarcina flavescens sp. nov., a methanogenic archaeon isolated from a full-scale anaerobic digester.</title>
        <authorList>
            <person name="Kern T."/>
            <person name="Fischer M.A."/>
            <person name="Deppenmeier U."/>
            <person name="Schmitz R.A."/>
            <person name="Rother M."/>
        </authorList>
    </citation>
    <scope>NUCLEOTIDE SEQUENCE [LARGE SCALE GENOMIC DNA]</scope>
    <source>
        <strain evidence="4 6">E03.2</strain>
    </source>
</reference>
<gene>
    <name evidence="4" type="ORF">AOB57_000980</name>
    <name evidence="5" type="ORF">GX302_07795</name>
</gene>
<accession>A0A660HNW8</accession>
<dbReference type="SUPFAM" id="SSF53335">
    <property type="entry name" value="S-adenosyl-L-methionine-dependent methyltransferases"/>
    <property type="match status" value="1"/>
</dbReference>
<sequence>MEHESDDKKGYDIKVNTQATEKNRLENDLNARKKLKNLKELEKAVDLMQKPEIDSDQFFKLIDSSIQGLKEYRLIVSAIDLGVLEALKTPLSAGALAEKLGCDSVLMPHFCEALYSLGLLDRFEEGALEEKGNTHRHGKEKNDEKDEHTPENGYENRPEGRVQNNGSTDLSAVYLVSELSATYLLESSPFSQRHYLAERLRTVDLWNRLPEIMKTGPIIFEKGTFFGEVIQSMAENARCGMLQETVKVVAENINLENVKKLLDLGGGHGLYAIAFARLNKNLQAFVYDLPPVTEKAKEFIERYEALNVDVILGDFFKDEIGDGYDLIFSSFNPGGKVPSLIPKISKALNTGGIFVTRQMPDEKMKSNPLLNLEWNLWTFEGVKKGGSSYSFENSVPFIEYIDMLGNYGFEVFCELDMKDGSRIVFARKIG</sequence>
<feature type="region of interest" description="Disordered" evidence="1">
    <location>
        <begin position="130"/>
        <end position="166"/>
    </location>
</feature>